<evidence type="ECO:0000256" key="10">
    <source>
        <dbReference type="ARBA" id="ARBA00023065"/>
    </source>
</evidence>
<organism evidence="13 14">
    <name type="scientific">Coemansia guatemalensis</name>
    <dbReference type="NCBI Taxonomy" id="2761395"/>
    <lineage>
        <taxon>Eukaryota</taxon>
        <taxon>Fungi</taxon>
        <taxon>Fungi incertae sedis</taxon>
        <taxon>Zoopagomycota</taxon>
        <taxon>Kickxellomycotina</taxon>
        <taxon>Kickxellomycetes</taxon>
        <taxon>Kickxellales</taxon>
        <taxon>Kickxellaceae</taxon>
        <taxon>Coemansia</taxon>
    </lineage>
</organism>
<sequence>MSELTDHEYGKIAEETLSELVQFLEDFSDDLDIEEFDVEYSQGVLTLSIGRIGTYVINKQPPNKQIWLSSPISGPERYDFDQAKNAWFCRHTDESLGALLTRELSEAFKEELELPIK</sequence>
<dbReference type="GO" id="GO:0004322">
    <property type="term" value="F:ferroxidase activity"/>
    <property type="evidence" value="ECO:0007669"/>
    <property type="project" value="UniProtKB-EC"/>
</dbReference>
<evidence type="ECO:0000256" key="7">
    <source>
        <dbReference type="ARBA" id="ARBA00022946"/>
    </source>
</evidence>
<comment type="catalytic activity">
    <reaction evidence="12">
        <text>4 Fe(2+) + O2 + 4 H(+) = 4 Fe(3+) + 2 H2O</text>
        <dbReference type="Rhea" id="RHEA:11148"/>
        <dbReference type="ChEBI" id="CHEBI:15377"/>
        <dbReference type="ChEBI" id="CHEBI:15378"/>
        <dbReference type="ChEBI" id="CHEBI:15379"/>
        <dbReference type="ChEBI" id="CHEBI:29033"/>
        <dbReference type="ChEBI" id="CHEBI:29034"/>
        <dbReference type="EC" id="1.16.3.1"/>
    </reaction>
</comment>
<dbReference type="Pfam" id="PF01491">
    <property type="entry name" value="Frataxin_Cyay"/>
    <property type="match status" value="1"/>
</dbReference>
<dbReference type="GO" id="GO:0006879">
    <property type="term" value="P:intracellular iron ion homeostasis"/>
    <property type="evidence" value="ECO:0007669"/>
    <property type="project" value="UniProtKB-KW"/>
</dbReference>
<evidence type="ECO:0000256" key="4">
    <source>
        <dbReference type="ARBA" id="ARBA00022434"/>
    </source>
</evidence>
<dbReference type="SUPFAM" id="SSF55387">
    <property type="entry name" value="Frataxin/Nqo15-like"/>
    <property type="match status" value="1"/>
</dbReference>
<dbReference type="GO" id="GO:0008198">
    <property type="term" value="F:ferrous iron binding"/>
    <property type="evidence" value="ECO:0007669"/>
    <property type="project" value="TreeGrafter"/>
</dbReference>
<dbReference type="NCBIfam" id="TIGR03421">
    <property type="entry name" value="FeS_CyaY"/>
    <property type="match status" value="1"/>
</dbReference>
<evidence type="ECO:0000256" key="3">
    <source>
        <dbReference type="ARBA" id="ARBA00013107"/>
    </source>
</evidence>
<dbReference type="GO" id="GO:0005739">
    <property type="term" value="C:mitochondrion"/>
    <property type="evidence" value="ECO:0007669"/>
    <property type="project" value="UniProtKB-SubCell"/>
</dbReference>
<keyword evidence="7" id="KW-0809">Transit peptide</keyword>
<evidence type="ECO:0000256" key="6">
    <source>
        <dbReference type="ARBA" id="ARBA00022496"/>
    </source>
</evidence>
<dbReference type="SMART" id="SM01219">
    <property type="entry name" value="Frataxin_Cyay"/>
    <property type="match status" value="1"/>
</dbReference>
<evidence type="ECO:0000256" key="8">
    <source>
        <dbReference type="ARBA" id="ARBA00023002"/>
    </source>
</evidence>
<proteinExistence type="inferred from homology"/>
<dbReference type="PANTHER" id="PTHR16821">
    <property type="entry name" value="FRATAXIN"/>
    <property type="match status" value="1"/>
</dbReference>
<dbReference type="InterPro" id="IPR017789">
    <property type="entry name" value="Frataxin"/>
</dbReference>
<dbReference type="GO" id="GO:0051537">
    <property type="term" value="F:2 iron, 2 sulfur cluster binding"/>
    <property type="evidence" value="ECO:0007669"/>
    <property type="project" value="TreeGrafter"/>
</dbReference>
<keyword evidence="5" id="KW-0813">Transport</keyword>
<reference evidence="13" key="1">
    <citation type="submission" date="2022-07" db="EMBL/GenBank/DDBJ databases">
        <title>Phylogenomic reconstructions and comparative analyses of Kickxellomycotina fungi.</title>
        <authorList>
            <person name="Reynolds N.K."/>
            <person name="Stajich J.E."/>
            <person name="Barry K."/>
            <person name="Grigoriev I.V."/>
            <person name="Crous P."/>
            <person name="Smith M.E."/>
        </authorList>
    </citation>
    <scope>NUCLEOTIDE SEQUENCE</scope>
    <source>
        <strain evidence="13">NRRL 1565</strain>
    </source>
</reference>
<keyword evidence="10" id="KW-0406">Ion transport</keyword>
<dbReference type="Proteomes" id="UP001140094">
    <property type="component" value="Unassembled WGS sequence"/>
</dbReference>
<comment type="similarity">
    <text evidence="2">Belongs to the frataxin family.</text>
</comment>
<dbReference type="AlphaFoldDB" id="A0A9W8HV06"/>
<dbReference type="EMBL" id="JANBUO010002097">
    <property type="protein sequence ID" value="KAJ2795744.1"/>
    <property type="molecule type" value="Genomic_DNA"/>
</dbReference>
<dbReference type="EC" id="1.16.3.1" evidence="3"/>
<gene>
    <name evidence="13" type="ORF">H4R20_005776</name>
</gene>
<evidence type="ECO:0000256" key="1">
    <source>
        <dbReference type="ARBA" id="ARBA00004173"/>
    </source>
</evidence>
<dbReference type="GO" id="GO:0016226">
    <property type="term" value="P:iron-sulfur cluster assembly"/>
    <property type="evidence" value="ECO:0007669"/>
    <property type="project" value="InterPro"/>
</dbReference>
<comment type="subcellular location">
    <subcellularLocation>
        <location evidence="1">Mitochondrion</location>
    </subcellularLocation>
</comment>
<comment type="caution">
    <text evidence="13">The sequence shown here is derived from an EMBL/GenBank/DDBJ whole genome shotgun (WGS) entry which is preliminary data.</text>
</comment>
<protein>
    <recommendedName>
        <fullName evidence="3">ferroxidase</fullName>
        <ecNumber evidence="3">1.16.3.1</ecNumber>
    </recommendedName>
</protein>
<evidence type="ECO:0000256" key="11">
    <source>
        <dbReference type="ARBA" id="ARBA00023128"/>
    </source>
</evidence>
<evidence type="ECO:0000313" key="14">
    <source>
        <dbReference type="Proteomes" id="UP001140094"/>
    </source>
</evidence>
<dbReference type="OrthoDB" id="1897642at2759"/>
<dbReference type="InterPro" id="IPR036524">
    <property type="entry name" value="Frataxin/CyaY_sf"/>
</dbReference>
<evidence type="ECO:0000256" key="2">
    <source>
        <dbReference type="ARBA" id="ARBA00008183"/>
    </source>
</evidence>
<keyword evidence="11" id="KW-0496">Mitochondrion</keyword>
<dbReference type="InterPro" id="IPR020895">
    <property type="entry name" value="Frataxin_CS"/>
</dbReference>
<dbReference type="InterPro" id="IPR002908">
    <property type="entry name" value="Frataxin/CyaY"/>
</dbReference>
<evidence type="ECO:0000256" key="5">
    <source>
        <dbReference type="ARBA" id="ARBA00022448"/>
    </source>
</evidence>
<dbReference type="PRINTS" id="PR00904">
    <property type="entry name" value="FRATAXIN"/>
</dbReference>
<dbReference type="GO" id="GO:0006826">
    <property type="term" value="P:iron ion transport"/>
    <property type="evidence" value="ECO:0007669"/>
    <property type="project" value="UniProtKB-KW"/>
</dbReference>
<accession>A0A9W8HV06</accession>
<keyword evidence="4" id="KW-0409">Iron storage</keyword>
<keyword evidence="14" id="KW-1185">Reference proteome</keyword>
<dbReference type="PANTHER" id="PTHR16821:SF2">
    <property type="entry name" value="FRATAXIN, MITOCHONDRIAL"/>
    <property type="match status" value="1"/>
</dbReference>
<name>A0A9W8HV06_9FUNG</name>
<keyword evidence="9" id="KW-0408">Iron</keyword>
<evidence type="ECO:0000256" key="12">
    <source>
        <dbReference type="ARBA" id="ARBA00047990"/>
    </source>
</evidence>
<dbReference type="GO" id="GO:0034986">
    <property type="term" value="F:iron chaperone activity"/>
    <property type="evidence" value="ECO:0007669"/>
    <property type="project" value="TreeGrafter"/>
</dbReference>
<dbReference type="PROSITE" id="PS01344">
    <property type="entry name" value="FRATAXIN_1"/>
    <property type="match status" value="1"/>
</dbReference>
<dbReference type="GO" id="GO:0008199">
    <property type="term" value="F:ferric iron binding"/>
    <property type="evidence" value="ECO:0007669"/>
    <property type="project" value="InterPro"/>
</dbReference>
<dbReference type="Gene3D" id="3.30.920.10">
    <property type="entry name" value="Frataxin/CyaY"/>
    <property type="match status" value="1"/>
</dbReference>
<dbReference type="NCBIfam" id="TIGR03422">
    <property type="entry name" value="mito_frataxin"/>
    <property type="match status" value="1"/>
</dbReference>
<evidence type="ECO:0000256" key="9">
    <source>
        <dbReference type="ARBA" id="ARBA00023004"/>
    </source>
</evidence>
<keyword evidence="6" id="KW-0410">Iron transport</keyword>
<dbReference type="PROSITE" id="PS50810">
    <property type="entry name" value="FRATAXIN_2"/>
    <property type="match status" value="1"/>
</dbReference>
<keyword evidence="8" id="KW-0560">Oxidoreductase</keyword>
<evidence type="ECO:0000313" key="13">
    <source>
        <dbReference type="EMBL" id="KAJ2795744.1"/>
    </source>
</evidence>